<dbReference type="GO" id="GO:0005840">
    <property type="term" value="C:ribosome"/>
    <property type="evidence" value="ECO:0007669"/>
    <property type="project" value="UniProtKB-KW"/>
</dbReference>
<evidence type="ECO:0000256" key="3">
    <source>
        <dbReference type="ARBA" id="ARBA00023274"/>
    </source>
</evidence>
<dbReference type="OrthoDB" id="1747252at2759"/>
<keyword evidence="2" id="KW-0689">Ribosomal protein</keyword>
<dbReference type="Gene3D" id="3.30.190.20">
    <property type="match status" value="1"/>
</dbReference>
<dbReference type="SUPFAM" id="SSF56808">
    <property type="entry name" value="Ribosomal protein L1"/>
    <property type="match status" value="1"/>
</dbReference>
<evidence type="ECO:0008006" key="6">
    <source>
        <dbReference type="Google" id="ProtNLM"/>
    </source>
</evidence>
<keyword evidence="3" id="KW-0687">Ribonucleoprotein</keyword>
<accession>V4BE66</accession>
<dbReference type="EMBL" id="KB202953">
    <property type="protein sequence ID" value="ESO87114.1"/>
    <property type="molecule type" value="Genomic_DNA"/>
</dbReference>
<dbReference type="HOGENOM" id="CLU_845412_0_0_1"/>
<dbReference type="InterPro" id="IPR023674">
    <property type="entry name" value="Ribosomal_uL1-like"/>
</dbReference>
<dbReference type="InterPro" id="IPR028364">
    <property type="entry name" value="Ribosomal_uL1/biogenesis"/>
</dbReference>
<evidence type="ECO:0000313" key="4">
    <source>
        <dbReference type="EMBL" id="ESO87114.1"/>
    </source>
</evidence>
<dbReference type="Pfam" id="PF00687">
    <property type="entry name" value="Ribosomal_L1"/>
    <property type="match status" value="1"/>
</dbReference>
<dbReference type="InterPro" id="IPR016095">
    <property type="entry name" value="Ribosomal_uL1_3-a/b-sand"/>
</dbReference>
<dbReference type="AlphaFoldDB" id="V4BE66"/>
<organism evidence="4 5">
    <name type="scientific">Lottia gigantea</name>
    <name type="common">Giant owl limpet</name>
    <dbReference type="NCBI Taxonomy" id="225164"/>
    <lineage>
        <taxon>Eukaryota</taxon>
        <taxon>Metazoa</taxon>
        <taxon>Spiralia</taxon>
        <taxon>Lophotrochozoa</taxon>
        <taxon>Mollusca</taxon>
        <taxon>Gastropoda</taxon>
        <taxon>Patellogastropoda</taxon>
        <taxon>Lottioidea</taxon>
        <taxon>Lottiidae</taxon>
        <taxon>Lottia</taxon>
    </lineage>
</organism>
<gene>
    <name evidence="4" type="ORF">LOTGIDRAFT_229272</name>
</gene>
<dbReference type="RefSeq" id="XP_009062066.1">
    <property type="nucleotide sequence ID" value="XM_009063818.1"/>
</dbReference>
<dbReference type="OMA" id="MWDKSSA"/>
<evidence type="ECO:0000313" key="5">
    <source>
        <dbReference type="Proteomes" id="UP000030746"/>
    </source>
</evidence>
<sequence length="329" mass="37438">MAAPMMLKVAYSTAKHQKTLLTKTVPVLWTSAHEKSLKSSRTKLPKAGVNKVKWVKIDKTQEILHKKKQKEKKYLGDVPQEDVWLHAHYPLQRYSLQTCITRHRELAQPAMLNNLDGLVYFEASLDLHSTKKEQRSKKFNSIQVLVPNEFKTSEKKRIAVISLEKKDQEIAEEMGAEIFGGLDIGRMIETGGISVDDFDVLLSTPEAAKQIIKLRPILLQKFPNKRDNTLDANIQSLITFHLQSVEGKLIMDEEFAGRIQVPLGPLEMETDKLIANYNSFMPQILKKKAKKVAKFVTEMVVVAPPSDEKFYVDMDNDDLLKPVVKEAKT</sequence>
<keyword evidence="5" id="KW-1185">Reference proteome</keyword>
<reference evidence="4 5" key="1">
    <citation type="journal article" date="2013" name="Nature">
        <title>Insights into bilaterian evolution from three spiralian genomes.</title>
        <authorList>
            <person name="Simakov O."/>
            <person name="Marletaz F."/>
            <person name="Cho S.J."/>
            <person name="Edsinger-Gonzales E."/>
            <person name="Havlak P."/>
            <person name="Hellsten U."/>
            <person name="Kuo D.H."/>
            <person name="Larsson T."/>
            <person name="Lv J."/>
            <person name="Arendt D."/>
            <person name="Savage R."/>
            <person name="Osoegawa K."/>
            <person name="de Jong P."/>
            <person name="Grimwood J."/>
            <person name="Chapman J.A."/>
            <person name="Shapiro H."/>
            <person name="Aerts A."/>
            <person name="Otillar R.P."/>
            <person name="Terry A.Y."/>
            <person name="Boore J.L."/>
            <person name="Grigoriev I.V."/>
            <person name="Lindberg D.R."/>
            <person name="Seaver E.C."/>
            <person name="Weisblat D.A."/>
            <person name="Putnam N.H."/>
            <person name="Rokhsar D.S."/>
        </authorList>
    </citation>
    <scope>NUCLEOTIDE SEQUENCE [LARGE SCALE GENOMIC DNA]</scope>
</reference>
<evidence type="ECO:0000256" key="1">
    <source>
        <dbReference type="ARBA" id="ARBA00010531"/>
    </source>
</evidence>
<dbReference type="PANTHER" id="PTHR36427">
    <property type="entry name" value="54S RIBOSOMAL PROTEIN L1, MITOCHONDRIAL"/>
    <property type="match status" value="1"/>
</dbReference>
<dbReference type="GO" id="GO:1990904">
    <property type="term" value="C:ribonucleoprotein complex"/>
    <property type="evidence" value="ECO:0007669"/>
    <property type="project" value="UniProtKB-KW"/>
</dbReference>
<protein>
    <recommendedName>
        <fullName evidence="6">39S ribosomal protein L1, mitochondrial</fullName>
    </recommendedName>
</protein>
<proteinExistence type="inferred from homology"/>
<dbReference type="GeneID" id="20247954"/>
<evidence type="ECO:0000256" key="2">
    <source>
        <dbReference type="ARBA" id="ARBA00022980"/>
    </source>
</evidence>
<dbReference type="Proteomes" id="UP000030746">
    <property type="component" value="Unassembled WGS sequence"/>
</dbReference>
<dbReference type="Gene3D" id="3.40.50.790">
    <property type="match status" value="1"/>
</dbReference>
<dbReference type="KEGG" id="lgi:LOTGIDRAFT_229272"/>
<name>V4BE66_LOTGI</name>
<dbReference type="PANTHER" id="PTHR36427:SF3">
    <property type="entry name" value="LARGE RIBOSOMAL SUBUNIT PROTEIN UL1M"/>
    <property type="match status" value="1"/>
</dbReference>
<dbReference type="STRING" id="225164.V4BE66"/>
<comment type="similarity">
    <text evidence="1">Belongs to the universal ribosomal protein uL1 family.</text>
</comment>
<dbReference type="CTD" id="20247954"/>